<protein>
    <submittedName>
        <fullName evidence="2">Uncharacterized protein</fullName>
    </submittedName>
</protein>
<keyword evidence="1" id="KW-0472">Membrane</keyword>
<dbReference type="AlphaFoldDB" id="A0A6A6DUX0"/>
<evidence type="ECO:0000313" key="2">
    <source>
        <dbReference type="EMBL" id="KAF2183461.1"/>
    </source>
</evidence>
<reference evidence="2" key="1">
    <citation type="journal article" date="2020" name="Stud. Mycol.">
        <title>101 Dothideomycetes genomes: a test case for predicting lifestyles and emergence of pathogens.</title>
        <authorList>
            <person name="Haridas S."/>
            <person name="Albert R."/>
            <person name="Binder M."/>
            <person name="Bloem J."/>
            <person name="Labutti K."/>
            <person name="Salamov A."/>
            <person name="Andreopoulos B."/>
            <person name="Baker S."/>
            <person name="Barry K."/>
            <person name="Bills G."/>
            <person name="Bluhm B."/>
            <person name="Cannon C."/>
            <person name="Castanera R."/>
            <person name="Culley D."/>
            <person name="Daum C."/>
            <person name="Ezra D."/>
            <person name="Gonzalez J."/>
            <person name="Henrissat B."/>
            <person name="Kuo A."/>
            <person name="Liang C."/>
            <person name="Lipzen A."/>
            <person name="Lutzoni F."/>
            <person name="Magnuson J."/>
            <person name="Mondo S."/>
            <person name="Nolan M."/>
            <person name="Ohm R."/>
            <person name="Pangilinan J."/>
            <person name="Park H.-J."/>
            <person name="Ramirez L."/>
            <person name="Alfaro M."/>
            <person name="Sun H."/>
            <person name="Tritt A."/>
            <person name="Yoshinaga Y."/>
            <person name="Zwiers L.-H."/>
            <person name="Turgeon B."/>
            <person name="Goodwin S."/>
            <person name="Spatafora J."/>
            <person name="Crous P."/>
            <person name="Grigoriev I."/>
        </authorList>
    </citation>
    <scope>NUCLEOTIDE SEQUENCE</scope>
    <source>
        <strain evidence="2">CBS 207.26</strain>
    </source>
</reference>
<gene>
    <name evidence="2" type="ORF">K469DRAFT_689928</name>
</gene>
<proteinExistence type="predicted"/>
<dbReference type="OrthoDB" id="3057599at2759"/>
<evidence type="ECO:0000256" key="1">
    <source>
        <dbReference type="SAM" id="Phobius"/>
    </source>
</evidence>
<keyword evidence="3" id="KW-1185">Reference proteome</keyword>
<evidence type="ECO:0000313" key="3">
    <source>
        <dbReference type="Proteomes" id="UP000800200"/>
    </source>
</evidence>
<keyword evidence="1" id="KW-1133">Transmembrane helix</keyword>
<sequence>MVYYSSRNPLASYDSIEAASLYAYQKADRDTLLDAGNGGQFRSHISVEEYDEVSSEPPPIPRAIAGKYYISISSPKASPQLEFKPLLLKTWILLITFLAFRSFFAALVHVIWEHHSNLDVFYIDNLTNYVLASNVPALFGTISTLRWRAIVQTYNRVFLYIAMSKTPKLTRS</sequence>
<dbReference type="Proteomes" id="UP000800200">
    <property type="component" value="Unassembled WGS sequence"/>
</dbReference>
<keyword evidence="1" id="KW-0812">Transmembrane</keyword>
<feature type="transmembrane region" description="Helical" evidence="1">
    <location>
        <begin position="91"/>
        <end position="112"/>
    </location>
</feature>
<name>A0A6A6DUX0_9PEZI</name>
<dbReference type="EMBL" id="ML994642">
    <property type="protein sequence ID" value="KAF2183461.1"/>
    <property type="molecule type" value="Genomic_DNA"/>
</dbReference>
<organism evidence="2 3">
    <name type="scientific">Zopfia rhizophila CBS 207.26</name>
    <dbReference type="NCBI Taxonomy" id="1314779"/>
    <lineage>
        <taxon>Eukaryota</taxon>
        <taxon>Fungi</taxon>
        <taxon>Dikarya</taxon>
        <taxon>Ascomycota</taxon>
        <taxon>Pezizomycotina</taxon>
        <taxon>Dothideomycetes</taxon>
        <taxon>Dothideomycetes incertae sedis</taxon>
        <taxon>Zopfiaceae</taxon>
        <taxon>Zopfia</taxon>
    </lineage>
</organism>
<accession>A0A6A6DUX0</accession>